<reference evidence="1" key="1">
    <citation type="submission" date="2021-01" db="EMBL/GenBank/DDBJ databases">
        <authorList>
            <person name="Kaushik A."/>
        </authorList>
    </citation>
    <scope>NUCLEOTIDE SEQUENCE</scope>
    <source>
        <strain evidence="1">Type strain: AG8-Rh-89/</strain>
    </source>
</reference>
<sequence length="588" mass="66832">ITSHLMPIDIISLSRSSKYFRTLLMHRSSVHIWHLAMKNVPGLLPCPPGMSEPNYLTLLFSKTCSLCGKISRVGLDGVLLVRLCASCRDTQLIPLGEVPEELAPFVYTSQFIAPGSRVVGEGYVLRESVVDVQAEHENLIQSGDKNEMEAWAKERRETIALRKKNAPILAKSMSILERDQQEIISQAVSVHRSEIKRRLGELGWTKEDMFHIEYSDLVKQPRPLTERIWANIKPKFISLLEASRAKRLEQERLSRMQDRQDLLSELFLDIKNQTTPALVLQVQIPNPSPGTDPITTVRFNPPFPSLVCVLSWPVIKYLHETKLTVVDVKTHFEENRELIQGLVIKWKKSIQTHFANLIHTRSVIQGDILQATTIVNDNGDPLANIPDELKYLLRADSLFHKASKNPSVIHEWPHTYSFILRNQGFVGANHSISPWGELGHAPDIKRFFLYSKAHDVARILLLSMRRPNVSYLEMEAIKKGFGCGRCYEVGMSWEGLILHYIRQKDLYVKTHESPSQLAEAGVIYNDVHDPESHPGRQMVQYRSTPPGESMFGDRTGRLEVCKLCAKISTIQGLVALSKREMVQHLLDL</sequence>
<evidence type="ECO:0000313" key="2">
    <source>
        <dbReference type="Proteomes" id="UP000663850"/>
    </source>
</evidence>
<dbReference type="Proteomes" id="UP000663850">
    <property type="component" value="Unassembled WGS sequence"/>
</dbReference>
<protein>
    <recommendedName>
        <fullName evidence="3">F-box domain-containing protein</fullName>
    </recommendedName>
</protein>
<proteinExistence type="predicted"/>
<evidence type="ECO:0000313" key="1">
    <source>
        <dbReference type="EMBL" id="CAE6487804.1"/>
    </source>
</evidence>
<feature type="non-terminal residue" evidence="1">
    <location>
        <position position="1"/>
    </location>
</feature>
<dbReference type="EMBL" id="CAJMWZ010004291">
    <property type="protein sequence ID" value="CAE6487804.1"/>
    <property type="molecule type" value="Genomic_DNA"/>
</dbReference>
<name>A0A8H3CPI9_9AGAM</name>
<gene>
    <name evidence="1" type="ORF">RDB_LOCUS81565</name>
</gene>
<evidence type="ECO:0008006" key="3">
    <source>
        <dbReference type="Google" id="ProtNLM"/>
    </source>
</evidence>
<accession>A0A8H3CPI9</accession>
<organism evidence="1 2">
    <name type="scientific">Rhizoctonia solani</name>
    <dbReference type="NCBI Taxonomy" id="456999"/>
    <lineage>
        <taxon>Eukaryota</taxon>
        <taxon>Fungi</taxon>
        <taxon>Dikarya</taxon>
        <taxon>Basidiomycota</taxon>
        <taxon>Agaricomycotina</taxon>
        <taxon>Agaricomycetes</taxon>
        <taxon>Cantharellales</taxon>
        <taxon>Ceratobasidiaceae</taxon>
        <taxon>Rhizoctonia</taxon>
    </lineage>
</organism>
<dbReference type="AlphaFoldDB" id="A0A8H3CPI9"/>
<comment type="caution">
    <text evidence="1">The sequence shown here is derived from an EMBL/GenBank/DDBJ whole genome shotgun (WGS) entry which is preliminary data.</text>
</comment>